<dbReference type="Gene3D" id="4.10.410.20">
    <property type="match status" value="1"/>
</dbReference>
<dbReference type="OrthoDB" id="98591at2759"/>
<keyword evidence="5" id="KW-1185">Reference proteome</keyword>
<reference evidence="4 5" key="1">
    <citation type="submission" date="2019-01" db="EMBL/GenBank/DDBJ databases">
        <title>A draft genome assembly of the solar-powered sea slug Elysia chlorotica.</title>
        <authorList>
            <person name="Cai H."/>
            <person name="Li Q."/>
            <person name="Fang X."/>
            <person name="Li J."/>
            <person name="Curtis N.E."/>
            <person name="Altenburger A."/>
            <person name="Shibata T."/>
            <person name="Feng M."/>
            <person name="Maeda T."/>
            <person name="Schwartz J.A."/>
            <person name="Shigenobu S."/>
            <person name="Lundholm N."/>
            <person name="Nishiyama T."/>
            <person name="Yang H."/>
            <person name="Hasebe M."/>
            <person name="Li S."/>
            <person name="Pierce S.K."/>
            <person name="Wang J."/>
        </authorList>
    </citation>
    <scope>NUCLEOTIDE SEQUENCE [LARGE SCALE GENOMIC DNA]</scope>
    <source>
        <strain evidence="4">EC2010</strain>
        <tissue evidence="4">Whole organism of an adult</tissue>
    </source>
</reference>
<dbReference type="InterPro" id="IPR001212">
    <property type="entry name" value="Somatomedin_B_dom"/>
</dbReference>
<evidence type="ECO:0000313" key="4">
    <source>
        <dbReference type="EMBL" id="RUS72613.1"/>
    </source>
</evidence>
<dbReference type="Proteomes" id="UP000271974">
    <property type="component" value="Unassembled WGS sequence"/>
</dbReference>
<feature type="domain" description="SMB" evidence="3">
    <location>
        <begin position="46"/>
        <end position="91"/>
    </location>
</feature>
<proteinExistence type="predicted"/>
<sequence length="114" mass="12924">MRSSSVIICVALLVAVMVHASSAFKDVDRKPNPRSCREANMCCQGQNNTCFVFGRRVDRSTDSKRCYCDSNCLIMGDCCMDYHHHCKIPLSQYVESSLYIALFAPPDYHMLAKF</sequence>
<dbReference type="PROSITE" id="PS50958">
    <property type="entry name" value="SMB_2"/>
    <property type="match status" value="1"/>
</dbReference>
<feature type="signal peptide" evidence="2">
    <location>
        <begin position="1"/>
        <end position="23"/>
    </location>
</feature>
<comment type="caution">
    <text evidence="4">The sequence shown here is derived from an EMBL/GenBank/DDBJ whole genome shotgun (WGS) entry which is preliminary data.</text>
</comment>
<keyword evidence="2" id="KW-0732">Signal</keyword>
<dbReference type="AlphaFoldDB" id="A0A3S0ZDN9"/>
<accession>A0A3S0ZDN9</accession>
<dbReference type="InterPro" id="IPR036024">
    <property type="entry name" value="Somatomedin_B-like_dom_sf"/>
</dbReference>
<dbReference type="Pfam" id="PF01033">
    <property type="entry name" value="Somatomedin_B"/>
    <property type="match status" value="1"/>
</dbReference>
<keyword evidence="1" id="KW-1015">Disulfide bond</keyword>
<feature type="chain" id="PRO_5018731269" description="SMB domain-containing protein" evidence="2">
    <location>
        <begin position="24"/>
        <end position="114"/>
    </location>
</feature>
<protein>
    <recommendedName>
        <fullName evidence="3">SMB domain-containing protein</fullName>
    </recommendedName>
</protein>
<dbReference type="EMBL" id="RQTK01001043">
    <property type="protein sequence ID" value="RUS72613.1"/>
    <property type="molecule type" value="Genomic_DNA"/>
</dbReference>
<dbReference type="SUPFAM" id="SSF90188">
    <property type="entry name" value="Somatomedin B domain"/>
    <property type="match status" value="1"/>
</dbReference>
<dbReference type="PROSITE" id="PS00524">
    <property type="entry name" value="SMB_1"/>
    <property type="match status" value="1"/>
</dbReference>
<evidence type="ECO:0000259" key="3">
    <source>
        <dbReference type="PROSITE" id="PS50958"/>
    </source>
</evidence>
<name>A0A3S0ZDN9_ELYCH</name>
<evidence type="ECO:0000256" key="2">
    <source>
        <dbReference type="SAM" id="SignalP"/>
    </source>
</evidence>
<organism evidence="4 5">
    <name type="scientific">Elysia chlorotica</name>
    <name type="common">Eastern emerald elysia</name>
    <name type="synonym">Sea slug</name>
    <dbReference type="NCBI Taxonomy" id="188477"/>
    <lineage>
        <taxon>Eukaryota</taxon>
        <taxon>Metazoa</taxon>
        <taxon>Spiralia</taxon>
        <taxon>Lophotrochozoa</taxon>
        <taxon>Mollusca</taxon>
        <taxon>Gastropoda</taxon>
        <taxon>Heterobranchia</taxon>
        <taxon>Euthyneura</taxon>
        <taxon>Panpulmonata</taxon>
        <taxon>Sacoglossa</taxon>
        <taxon>Placobranchoidea</taxon>
        <taxon>Plakobranchidae</taxon>
        <taxon>Elysia</taxon>
    </lineage>
</organism>
<gene>
    <name evidence="4" type="ORF">EGW08_019631</name>
</gene>
<evidence type="ECO:0000256" key="1">
    <source>
        <dbReference type="ARBA" id="ARBA00023157"/>
    </source>
</evidence>
<evidence type="ECO:0000313" key="5">
    <source>
        <dbReference type="Proteomes" id="UP000271974"/>
    </source>
</evidence>